<keyword evidence="1" id="KW-0472">Membrane</keyword>
<comment type="caution">
    <text evidence="2">The sequence shown here is derived from an EMBL/GenBank/DDBJ whole genome shotgun (WGS) entry which is preliminary data.</text>
</comment>
<protein>
    <submittedName>
        <fullName evidence="2">G-protein coupled receptor moody</fullName>
    </submittedName>
</protein>
<reference evidence="2" key="2">
    <citation type="journal article" date="2023" name="BMC Genomics">
        <title>Pest status, molecular evolution, and epigenetic factors derived from the genome assembly of Frankliniella fusca, a thysanopteran phytovirus vector.</title>
        <authorList>
            <person name="Catto M.A."/>
            <person name="Labadie P.E."/>
            <person name="Jacobson A.L."/>
            <person name="Kennedy G.G."/>
            <person name="Srinivasan R."/>
            <person name="Hunt B.G."/>
        </authorList>
    </citation>
    <scope>NUCLEOTIDE SEQUENCE</scope>
    <source>
        <strain evidence="2">PL_HMW_Pooled</strain>
    </source>
</reference>
<gene>
    <name evidence="2" type="ORF">KUF71_005516</name>
</gene>
<evidence type="ECO:0000313" key="3">
    <source>
        <dbReference type="Proteomes" id="UP001219518"/>
    </source>
</evidence>
<dbReference type="Proteomes" id="UP001219518">
    <property type="component" value="Unassembled WGS sequence"/>
</dbReference>
<name>A0AAE1H583_9NEOP</name>
<keyword evidence="2" id="KW-0675">Receptor</keyword>
<keyword evidence="3" id="KW-1185">Reference proteome</keyword>
<feature type="transmembrane region" description="Helical" evidence="1">
    <location>
        <begin position="46"/>
        <end position="73"/>
    </location>
</feature>
<organism evidence="2 3">
    <name type="scientific">Frankliniella fusca</name>
    <dbReference type="NCBI Taxonomy" id="407009"/>
    <lineage>
        <taxon>Eukaryota</taxon>
        <taxon>Metazoa</taxon>
        <taxon>Ecdysozoa</taxon>
        <taxon>Arthropoda</taxon>
        <taxon>Hexapoda</taxon>
        <taxon>Insecta</taxon>
        <taxon>Pterygota</taxon>
        <taxon>Neoptera</taxon>
        <taxon>Paraneoptera</taxon>
        <taxon>Thysanoptera</taxon>
        <taxon>Terebrantia</taxon>
        <taxon>Thripoidea</taxon>
        <taxon>Thripidae</taxon>
        <taxon>Frankliniella</taxon>
    </lineage>
</organism>
<evidence type="ECO:0000256" key="1">
    <source>
        <dbReference type="SAM" id="Phobius"/>
    </source>
</evidence>
<sequence>MVYRRVKRLRISDPGGDVVAVDLAGSDVMDVLPLERVELFRGYPALLLQAAAACCLLFVVVGVPGNLITIIALNRCKKEMGSGRKEKKRFMIVGLGSNFSSIEVRARLAADELLLSPEADKLNVL</sequence>
<keyword evidence="1" id="KW-1133">Transmembrane helix</keyword>
<reference evidence="2" key="1">
    <citation type="submission" date="2021-07" db="EMBL/GenBank/DDBJ databases">
        <authorList>
            <person name="Catto M.A."/>
            <person name="Jacobson A."/>
            <person name="Kennedy G."/>
            <person name="Labadie P."/>
            <person name="Hunt B.G."/>
            <person name="Srinivasan R."/>
        </authorList>
    </citation>
    <scope>NUCLEOTIDE SEQUENCE</scope>
    <source>
        <strain evidence="2">PL_HMW_Pooled</strain>
        <tissue evidence="2">Head</tissue>
    </source>
</reference>
<keyword evidence="1" id="KW-0812">Transmembrane</keyword>
<accession>A0AAE1H583</accession>
<evidence type="ECO:0000313" key="2">
    <source>
        <dbReference type="EMBL" id="KAK3914828.1"/>
    </source>
</evidence>
<proteinExistence type="predicted"/>
<dbReference type="EMBL" id="JAHWGI010000394">
    <property type="protein sequence ID" value="KAK3914828.1"/>
    <property type="molecule type" value="Genomic_DNA"/>
</dbReference>
<dbReference type="AlphaFoldDB" id="A0AAE1H583"/>